<gene>
    <name evidence="2" type="ORF">GCM10009675_22360</name>
</gene>
<dbReference type="PANTHER" id="PTHR37694:SF1">
    <property type="entry name" value="SLR8022 PROTEIN"/>
    <property type="match status" value="1"/>
</dbReference>
<comment type="caution">
    <text evidence="2">The sequence shown here is derived from an EMBL/GenBank/DDBJ whole genome shotgun (WGS) entry which is preliminary data.</text>
</comment>
<feature type="compositionally biased region" description="Gly residues" evidence="1">
    <location>
        <begin position="17"/>
        <end position="26"/>
    </location>
</feature>
<reference evidence="2 3" key="1">
    <citation type="journal article" date="2019" name="Int. J. Syst. Evol. Microbiol.">
        <title>The Global Catalogue of Microorganisms (GCM) 10K type strain sequencing project: providing services to taxonomists for standard genome sequencing and annotation.</title>
        <authorList>
            <consortium name="The Broad Institute Genomics Platform"/>
            <consortium name="The Broad Institute Genome Sequencing Center for Infectious Disease"/>
            <person name="Wu L."/>
            <person name="Ma J."/>
        </authorList>
    </citation>
    <scope>NUCLEOTIDE SEQUENCE [LARGE SCALE GENOMIC DNA]</scope>
    <source>
        <strain evidence="2 3">JCM 13022</strain>
    </source>
</reference>
<evidence type="ECO:0000313" key="2">
    <source>
        <dbReference type="EMBL" id="GAA1203958.1"/>
    </source>
</evidence>
<dbReference type="SUPFAM" id="SSF51182">
    <property type="entry name" value="RmlC-like cupins"/>
    <property type="match status" value="1"/>
</dbReference>
<dbReference type="EMBL" id="BAAALM010000007">
    <property type="protein sequence ID" value="GAA1203958.1"/>
    <property type="molecule type" value="Genomic_DNA"/>
</dbReference>
<dbReference type="CDD" id="cd02230">
    <property type="entry name" value="cupin_HP0902-like"/>
    <property type="match status" value="1"/>
</dbReference>
<dbReference type="Proteomes" id="UP001500467">
    <property type="component" value="Unassembled WGS sequence"/>
</dbReference>
<organism evidence="2 3">
    <name type="scientific">Prauserella alba</name>
    <dbReference type="NCBI Taxonomy" id="176898"/>
    <lineage>
        <taxon>Bacteria</taxon>
        <taxon>Bacillati</taxon>
        <taxon>Actinomycetota</taxon>
        <taxon>Actinomycetes</taxon>
        <taxon>Pseudonocardiales</taxon>
        <taxon>Pseudonocardiaceae</taxon>
        <taxon>Prauserella</taxon>
    </lineage>
</organism>
<evidence type="ECO:0000256" key="1">
    <source>
        <dbReference type="SAM" id="MobiDB-lite"/>
    </source>
</evidence>
<keyword evidence="3" id="KW-1185">Reference proteome</keyword>
<evidence type="ECO:0000313" key="3">
    <source>
        <dbReference type="Proteomes" id="UP001500467"/>
    </source>
</evidence>
<dbReference type="PANTHER" id="PTHR37694">
    <property type="entry name" value="SLR8022 PROTEIN"/>
    <property type="match status" value="1"/>
</dbReference>
<dbReference type="InterPro" id="IPR014710">
    <property type="entry name" value="RmlC-like_jellyroll"/>
</dbReference>
<proteinExistence type="predicted"/>
<dbReference type="InterPro" id="IPR011051">
    <property type="entry name" value="RmlC_Cupin_sf"/>
</dbReference>
<feature type="region of interest" description="Disordered" evidence="1">
    <location>
        <begin position="1"/>
        <end position="34"/>
    </location>
</feature>
<evidence type="ECO:0008006" key="4">
    <source>
        <dbReference type="Google" id="ProtNLM"/>
    </source>
</evidence>
<protein>
    <recommendedName>
        <fullName evidence="4">Cupin domain protein</fullName>
    </recommendedName>
</protein>
<dbReference type="RefSeq" id="WP_308292052.1">
    <property type="nucleotide sequence ID" value="NZ_BAAALM010000007.1"/>
</dbReference>
<accession>A0ABN1VBN8</accession>
<dbReference type="Gene3D" id="2.60.120.10">
    <property type="entry name" value="Jelly Rolls"/>
    <property type="match status" value="1"/>
</dbReference>
<sequence length="141" mass="14813">MTGTYSNRTDADSAGLHGAGLHGAGVGRRDMTGHPERTALTDLARELLGIAREHDSRRAARTVTSGPSQRATVIALAEGAQLGKHDAPPAATLQVLVGRARLHTADREWSVDAGDLLSVPPERHSLDALTDTAVLLTVALR</sequence>
<name>A0ABN1VBN8_9PSEU</name>